<keyword evidence="1" id="KW-0472">Membrane</keyword>
<feature type="transmembrane region" description="Helical" evidence="1">
    <location>
        <begin position="184"/>
        <end position="203"/>
    </location>
</feature>
<organism evidence="2 3">
    <name type="scientific">Paraburkholderia monticola</name>
    <dbReference type="NCBI Taxonomy" id="1399968"/>
    <lineage>
        <taxon>Bacteria</taxon>
        <taxon>Pseudomonadati</taxon>
        <taxon>Pseudomonadota</taxon>
        <taxon>Betaproteobacteria</taxon>
        <taxon>Burkholderiales</taxon>
        <taxon>Burkholderiaceae</taxon>
        <taxon>Paraburkholderia</taxon>
    </lineage>
</organism>
<accession>A0A149PEF3</accession>
<feature type="transmembrane region" description="Helical" evidence="1">
    <location>
        <begin position="50"/>
        <end position="68"/>
    </location>
</feature>
<dbReference type="AlphaFoldDB" id="A0A149PEF3"/>
<dbReference type="EMBL" id="LRBG01000038">
    <property type="protein sequence ID" value="KXU83398.1"/>
    <property type="molecule type" value="Genomic_DNA"/>
</dbReference>
<evidence type="ECO:0000313" key="3">
    <source>
        <dbReference type="Proteomes" id="UP000075613"/>
    </source>
</evidence>
<evidence type="ECO:0000313" key="2">
    <source>
        <dbReference type="EMBL" id="KXU83398.1"/>
    </source>
</evidence>
<dbReference type="Pfam" id="PF14023">
    <property type="entry name" value="Bestrophin-like"/>
    <property type="match status" value="1"/>
</dbReference>
<comment type="caution">
    <text evidence="2">The sequence shown here is derived from an EMBL/GenBank/DDBJ whole genome shotgun (WGS) entry which is preliminary data.</text>
</comment>
<gene>
    <name evidence="2" type="ORF">CI15_30390</name>
</gene>
<dbReference type="Proteomes" id="UP000075613">
    <property type="component" value="Unassembled WGS sequence"/>
</dbReference>
<dbReference type="InterPro" id="IPR025333">
    <property type="entry name" value="DUF4239"/>
</dbReference>
<dbReference type="STRING" id="1399968.CI15_30390"/>
<protein>
    <recommendedName>
        <fullName evidence="4">DUF4239 domain-containing protein</fullName>
    </recommendedName>
</protein>
<dbReference type="RefSeq" id="WP_062135795.1">
    <property type="nucleotide sequence ID" value="NZ_LRBG01000038.1"/>
</dbReference>
<evidence type="ECO:0000256" key="1">
    <source>
        <dbReference type="SAM" id="Phobius"/>
    </source>
</evidence>
<keyword evidence="1" id="KW-0812">Transmembrane</keyword>
<feature type="transmembrane region" description="Helical" evidence="1">
    <location>
        <begin position="209"/>
        <end position="228"/>
    </location>
</feature>
<name>A0A149PEF3_9BURK</name>
<sequence>MPNILNHAELVFVLSFVLMWLAARIGATLLRRFRKIADDAHDDFSVIQTATLTLLALIIGFTFSMAVGRYDLREHYEEEEASAISTAYVRADLLPAAEAAVVRRLLVDYLDVRMLFYTTRDTRELDRVNADTSRLQQDMWTAVRNSAAAQPTPIAALVVTAVNDVLNAQGYAQAAWWNRIPYPAWGLMAVMAICANLLVGYGARALKAGTGLLLVVPLVVALAFALIADIDSPRGGMIHVRPFNLQALVTSLHPG</sequence>
<keyword evidence="3" id="KW-1185">Reference proteome</keyword>
<keyword evidence="1" id="KW-1133">Transmembrane helix</keyword>
<evidence type="ECO:0008006" key="4">
    <source>
        <dbReference type="Google" id="ProtNLM"/>
    </source>
</evidence>
<reference evidence="2 3" key="1">
    <citation type="journal article" date="2015" name="Int. J. Syst. Evol. Microbiol.">
        <title>Burkholderia monticola sp. nov., isolated from mountain soil.</title>
        <authorList>
            <person name="Baek I."/>
            <person name="Seo B."/>
            <person name="Lee I."/>
            <person name="Yi H."/>
            <person name="Chun J."/>
        </authorList>
    </citation>
    <scope>NUCLEOTIDE SEQUENCE [LARGE SCALE GENOMIC DNA]</scope>
    <source>
        <strain evidence="2 3">JC2948</strain>
    </source>
</reference>
<proteinExistence type="predicted"/>
<dbReference type="OrthoDB" id="116415at2"/>